<dbReference type="PANTHER" id="PTHR39959">
    <property type="entry name" value="RE44287P-RELATED"/>
    <property type="match status" value="1"/>
</dbReference>
<sequence>MYSSARCLLVCLIGHFFLCDVTLADPVIGSGSVFAATITRALVPPKRNTLALGSRYGGVQPEIIVNRAPTSTVSPQRDQSDTGSVGYNYDVPSVGYLPPESVPFADEPPAPLPPSVVNNYLPPASQNDPVADEPVFPVVPPQVIGDYLAPNESPQRDEVFVVSTVAPSVPGYNYNPPTPATSTFPPLGDEGFEEDGNEPAGGYRYDPPSNIYIPPSSGGVGRSLRDDPTTQRSPIRLQLNELACLRNNGGYFRASLTVQSSIDSVPLVDVENDGGDLSGCEVRLDQSRLLVDIAWPDFGRCGVTPCGQTPSRELCLRVRFPAIAGMRTAIDPVLTLQCRIQQRIVARTHSVRLGVADDVQARAGSGTAFAIGGSQRPFRSQLGIFRRQNGGGSFTRALQPGGAVMLGEELMLRTQVSAGDGWNFTRLSEVVMQRLSPTGTVLNSASLVNTNGCLNPLMRAISPVAPVFEAPLGYRLGFRAAMFQGMRSGDEMVLRVRIVGCVDRRECLVENCQTTARSKRDTEGPVGHEANETTSSTTTTTTTTTPSPPLSETASIAFRIMLPPEDAASVDPQDNPTGTSHSLLWITLGTTSTIVLIVIGVLALVLLTLRHKRRPNYDEYRAD</sequence>
<keyword evidence="2" id="KW-0472">Membrane</keyword>
<dbReference type="Proteomes" id="UP000075920">
    <property type="component" value="Unassembled WGS sequence"/>
</dbReference>
<dbReference type="AlphaFoldDB" id="A0A182WET9"/>
<dbReference type="EnsemblMetazoa" id="AMIN008885-RA">
    <property type="protein sequence ID" value="AMIN008885-PA"/>
    <property type="gene ID" value="AMIN008885"/>
</dbReference>
<accession>A0A182WET9</accession>
<keyword evidence="5" id="KW-1185">Reference proteome</keyword>
<keyword evidence="2" id="KW-0812">Transmembrane</keyword>
<keyword evidence="3" id="KW-0732">Signal</keyword>
<keyword evidence="2" id="KW-1133">Transmembrane helix</keyword>
<reference evidence="5" key="1">
    <citation type="submission" date="2013-03" db="EMBL/GenBank/DDBJ databases">
        <title>The Genome Sequence of Anopheles minimus MINIMUS1.</title>
        <authorList>
            <consortium name="The Broad Institute Genomics Platform"/>
            <person name="Neafsey D.E."/>
            <person name="Walton C."/>
            <person name="Walker B."/>
            <person name="Young S.K."/>
            <person name="Zeng Q."/>
            <person name="Gargeya S."/>
            <person name="Fitzgerald M."/>
            <person name="Haas B."/>
            <person name="Abouelleil A."/>
            <person name="Allen A.W."/>
            <person name="Alvarado L."/>
            <person name="Arachchi H.M."/>
            <person name="Berlin A.M."/>
            <person name="Chapman S.B."/>
            <person name="Gainer-Dewar J."/>
            <person name="Goldberg J."/>
            <person name="Griggs A."/>
            <person name="Gujja S."/>
            <person name="Hansen M."/>
            <person name="Howarth C."/>
            <person name="Imamovic A."/>
            <person name="Ireland A."/>
            <person name="Larimer J."/>
            <person name="McCowan C."/>
            <person name="Murphy C."/>
            <person name="Pearson M."/>
            <person name="Poon T.W."/>
            <person name="Priest M."/>
            <person name="Roberts A."/>
            <person name="Saif S."/>
            <person name="Shea T."/>
            <person name="Sisk P."/>
            <person name="Sykes S."/>
            <person name="Wortman J."/>
            <person name="Nusbaum C."/>
            <person name="Birren B."/>
        </authorList>
    </citation>
    <scope>NUCLEOTIDE SEQUENCE [LARGE SCALE GENOMIC DNA]</scope>
    <source>
        <strain evidence="5">MINIMUS1</strain>
    </source>
</reference>
<proteinExistence type="predicted"/>
<evidence type="ECO:0000313" key="5">
    <source>
        <dbReference type="Proteomes" id="UP000075920"/>
    </source>
</evidence>
<feature type="signal peptide" evidence="3">
    <location>
        <begin position="1"/>
        <end position="24"/>
    </location>
</feature>
<dbReference type="PANTHER" id="PTHR39959:SF2">
    <property type="entry name" value="RE44287P"/>
    <property type="match status" value="1"/>
</dbReference>
<name>A0A182WET9_9DIPT</name>
<feature type="transmembrane region" description="Helical" evidence="2">
    <location>
        <begin position="583"/>
        <end position="607"/>
    </location>
</feature>
<organism evidence="4 5">
    <name type="scientific">Anopheles minimus</name>
    <dbReference type="NCBI Taxonomy" id="112268"/>
    <lineage>
        <taxon>Eukaryota</taxon>
        <taxon>Metazoa</taxon>
        <taxon>Ecdysozoa</taxon>
        <taxon>Arthropoda</taxon>
        <taxon>Hexapoda</taxon>
        <taxon>Insecta</taxon>
        <taxon>Pterygota</taxon>
        <taxon>Neoptera</taxon>
        <taxon>Endopterygota</taxon>
        <taxon>Diptera</taxon>
        <taxon>Nematocera</taxon>
        <taxon>Culicoidea</taxon>
        <taxon>Culicidae</taxon>
        <taxon>Anophelinae</taxon>
        <taxon>Anopheles</taxon>
    </lineage>
</organism>
<feature type="chain" id="PRO_5008141339" description="ZP domain-containing protein" evidence="3">
    <location>
        <begin position="25"/>
        <end position="623"/>
    </location>
</feature>
<dbReference type="VEuPathDB" id="VectorBase:AMIN008885"/>
<evidence type="ECO:0000313" key="4">
    <source>
        <dbReference type="EnsemblMetazoa" id="AMIN008885-PA"/>
    </source>
</evidence>
<reference evidence="4" key="2">
    <citation type="submission" date="2020-05" db="UniProtKB">
        <authorList>
            <consortium name="EnsemblMetazoa"/>
        </authorList>
    </citation>
    <scope>IDENTIFICATION</scope>
    <source>
        <strain evidence="4">MINIMUS1</strain>
    </source>
</reference>
<feature type="compositionally biased region" description="Low complexity" evidence="1">
    <location>
        <begin position="533"/>
        <end position="545"/>
    </location>
</feature>
<evidence type="ECO:0000256" key="1">
    <source>
        <dbReference type="SAM" id="MobiDB-lite"/>
    </source>
</evidence>
<evidence type="ECO:0000256" key="2">
    <source>
        <dbReference type="SAM" id="Phobius"/>
    </source>
</evidence>
<feature type="region of interest" description="Disordered" evidence="1">
    <location>
        <begin position="172"/>
        <end position="209"/>
    </location>
</feature>
<evidence type="ECO:0008006" key="6">
    <source>
        <dbReference type="Google" id="ProtNLM"/>
    </source>
</evidence>
<protein>
    <recommendedName>
        <fullName evidence="6">ZP domain-containing protein</fullName>
    </recommendedName>
</protein>
<feature type="region of interest" description="Disordered" evidence="1">
    <location>
        <begin position="515"/>
        <end position="551"/>
    </location>
</feature>
<evidence type="ECO:0000256" key="3">
    <source>
        <dbReference type="SAM" id="SignalP"/>
    </source>
</evidence>